<organism evidence="2 3">
    <name type="scientific">Candidatus Zambryskibacteria bacterium RIFOXYC1_FULL_39_10</name>
    <dbReference type="NCBI Taxonomy" id="1802779"/>
    <lineage>
        <taxon>Bacteria</taxon>
        <taxon>Candidatus Zambryskiibacteriota</taxon>
    </lineage>
</organism>
<protein>
    <recommendedName>
        <fullName evidence="1">RNHCP domain-containing protein</fullName>
    </recommendedName>
</protein>
<dbReference type="AlphaFoldDB" id="A0A1G2V008"/>
<comment type="caution">
    <text evidence="2">The sequence shown here is derived from an EMBL/GenBank/DDBJ whole genome shotgun (WGS) entry which is preliminary data.</text>
</comment>
<evidence type="ECO:0000259" key="1">
    <source>
        <dbReference type="Pfam" id="PF12647"/>
    </source>
</evidence>
<name>A0A1G2V008_9BACT</name>
<dbReference type="Pfam" id="PF12647">
    <property type="entry name" value="RNHCP"/>
    <property type="match status" value="1"/>
</dbReference>
<evidence type="ECO:0000313" key="2">
    <source>
        <dbReference type="EMBL" id="OHB14962.1"/>
    </source>
</evidence>
<evidence type="ECO:0000313" key="3">
    <source>
        <dbReference type="Proteomes" id="UP000177697"/>
    </source>
</evidence>
<sequence>MSSKFKRKIEDFVCEKCGLQVKGDGFTNHCPKCLYSKHVDIFPGDRSEDCDGLMAPISAEENGGEWSVIHKCQKCQKLQKNKISKEDDFDKVVEISQGK</sequence>
<feature type="domain" description="RNHCP" evidence="1">
    <location>
        <begin position="10"/>
        <end position="89"/>
    </location>
</feature>
<proteinExistence type="predicted"/>
<dbReference type="EMBL" id="MHWW01000011">
    <property type="protein sequence ID" value="OHB14962.1"/>
    <property type="molecule type" value="Genomic_DNA"/>
</dbReference>
<accession>A0A1G2V008</accession>
<reference evidence="2 3" key="1">
    <citation type="journal article" date="2016" name="Nat. Commun.">
        <title>Thousands of microbial genomes shed light on interconnected biogeochemical processes in an aquifer system.</title>
        <authorList>
            <person name="Anantharaman K."/>
            <person name="Brown C.T."/>
            <person name="Hug L.A."/>
            <person name="Sharon I."/>
            <person name="Castelle C.J."/>
            <person name="Probst A.J."/>
            <person name="Thomas B.C."/>
            <person name="Singh A."/>
            <person name="Wilkins M.J."/>
            <person name="Karaoz U."/>
            <person name="Brodie E.L."/>
            <person name="Williams K.H."/>
            <person name="Hubbard S.S."/>
            <person name="Banfield J.F."/>
        </authorList>
    </citation>
    <scope>NUCLEOTIDE SEQUENCE [LARGE SCALE GENOMIC DNA]</scope>
</reference>
<dbReference type="InterPro" id="IPR024439">
    <property type="entry name" value="RNHCP"/>
</dbReference>
<gene>
    <name evidence="2" type="ORF">A2431_02840</name>
</gene>
<dbReference type="Proteomes" id="UP000177697">
    <property type="component" value="Unassembled WGS sequence"/>
</dbReference>